<dbReference type="RefSeq" id="XP_033602138.1">
    <property type="nucleotide sequence ID" value="XM_033740651.1"/>
</dbReference>
<protein>
    <recommendedName>
        <fullName evidence="3">Nucleotidylyl transferase</fullName>
    </recommendedName>
</protein>
<name>A0A6A6WDQ6_9PEZI</name>
<dbReference type="Proteomes" id="UP000799437">
    <property type="component" value="Unassembled WGS sequence"/>
</dbReference>
<keyword evidence="2" id="KW-1185">Reference proteome</keyword>
<dbReference type="GeneID" id="54481705"/>
<organism evidence="1 2">
    <name type="scientific">Pseudovirgaria hyperparasitica</name>
    <dbReference type="NCBI Taxonomy" id="470096"/>
    <lineage>
        <taxon>Eukaryota</taxon>
        <taxon>Fungi</taxon>
        <taxon>Dikarya</taxon>
        <taxon>Ascomycota</taxon>
        <taxon>Pezizomycotina</taxon>
        <taxon>Dothideomycetes</taxon>
        <taxon>Dothideomycetes incertae sedis</taxon>
        <taxon>Acrospermales</taxon>
        <taxon>Acrospermaceae</taxon>
        <taxon>Pseudovirgaria</taxon>
    </lineage>
</organism>
<dbReference type="GO" id="GO:0005737">
    <property type="term" value="C:cytoplasm"/>
    <property type="evidence" value="ECO:0007669"/>
    <property type="project" value="TreeGrafter"/>
</dbReference>
<dbReference type="OrthoDB" id="5591297at2759"/>
<dbReference type="Gene3D" id="3.40.50.620">
    <property type="entry name" value="HUPs"/>
    <property type="match status" value="1"/>
</dbReference>
<dbReference type="AlphaFoldDB" id="A0A6A6WDQ6"/>
<evidence type="ECO:0000313" key="1">
    <source>
        <dbReference type="EMBL" id="KAF2759687.1"/>
    </source>
</evidence>
<dbReference type="GO" id="GO:0005634">
    <property type="term" value="C:nucleus"/>
    <property type="evidence" value="ECO:0007669"/>
    <property type="project" value="TreeGrafter"/>
</dbReference>
<proteinExistence type="predicted"/>
<reference evidence="1" key="1">
    <citation type="journal article" date="2020" name="Stud. Mycol.">
        <title>101 Dothideomycetes genomes: a test case for predicting lifestyles and emergence of pathogens.</title>
        <authorList>
            <person name="Haridas S."/>
            <person name="Albert R."/>
            <person name="Binder M."/>
            <person name="Bloem J."/>
            <person name="Labutti K."/>
            <person name="Salamov A."/>
            <person name="Andreopoulos B."/>
            <person name="Baker S."/>
            <person name="Barry K."/>
            <person name="Bills G."/>
            <person name="Bluhm B."/>
            <person name="Cannon C."/>
            <person name="Castanera R."/>
            <person name="Culley D."/>
            <person name="Daum C."/>
            <person name="Ezra D."/>
            <person name="Gonzalez J."/>
            <person name="Henrissat B."/>
            <person name="Kuo A."/>
            <person name="Liang C."/>
            <person name="Lipzen A."/>
            <person name="Lutzoni F."/>
            <person name="Magnuson J."/>
            <person name="Mondo S."/>
            <person name="Nolan M."/>
            <person name="Ohm R."/>
            <person name="Pangilinan J."/>
            <person name="Park H.-J."/>
            <person name="Ramirez L."/>
            <person name="Alfaro M."/>
            <person name="Sun H."/>
            <person name="Tritt A."/>
            <person name="Yoshinaga Y."/>
            <person name="Zwiers L.-H."/>
            <person name="Turgeon B."/>
            <person name="Goodwin S."/>
            <person name="Spatafora J."/>
            <person name="Crous P."/>
            <person name="Grigoriev I."/>
        </authorList>
    </citation>
    <scope>NUCLEOTIDE SEQUENCE</scope>
    <source>
        <strain evidence="1">CBS 121739</strain>
    </source>
</reference>
<accession>A0A6A6WDQ6</accession>
<dbReference type="GO" id="GO:0000309">
    <property type="term" value="F:nicotinamide-nucleotide adenylyltransferase activity"/>
    <property type="evidence" value="ECO:0007669"/>
    <property type="project" value="TreeGrafter"/>
</dbReference>
<dbReference type="PANTHER" id="PTHR31285">
    <property type="entry name" value="NICOTINAMIDE MONONUCLEOTIDE ADENYLYLTRANSFERASE"/>
    <property type="match status" value="1"/>
</dbReference>
<gene>
    <name evidence="1" type="ORF">EJ05DRAFT_306722</name>
</gene>
<evidence type="ECO:0008006" key="3">
    <source>
        <dbReference type="Google" id="ProtNLM"/>
    </source>
</evidence>
<dbReference type="EMBL" id="ML996569">
    <property type="protein sequence ID" value="KAF2759687.1"/>
    <property type="molecule type" value="Genomic_DNA"/>
</dbReference>
<dbReference type="InterPro" id="IPR014729">
    <property type="entry name" value="Rossmann-like_a/b/a_fold"/>
</dbReference>
<dbReference type="SUPFAM" id="SSF52374">
    <property type="entry name" value="Nucleotidylyl transferase"/>
    <property type="match status" value="1"/>
</dbReference>
<evidence type="ECO:0000313" key="2">
    <source>
        <dbReference type="Proteomes" id="UP000799437"/>
    </source>
</evidence>
<dbReference type="GO" id="GO:0016887">
    <property type="term" value="F:ATP hydrolysis activity"/>
    <property type="evidence" value="ECO:0007669"/>
    <property type="project" value="TreeGrafter"/>
</dbReference>
<sequence length="306" mass="33951">MSRVAAIKKTLSSLENSVKQFVSSSADFRIVQTVGQSRGEFRTLFILDSSFNPPSIAHLSLATNAIFQQSLTFARPYRLLLLFSTHNADKGSFDHSVFAQRLAYMSLFAKDISDHFTKRLSSCPPGASLPESSIPIDIGLTKFPYYHDKSAAISKAEPQAYPSKPVHVHLIGYDTIIRVCAPRYYQDHSPPLSALAPFFEAGHRFLVTMRPSIASDKSSANFGTLDEQRGYLRQLRDGDLEDQGLKKEWANQIDMIESPNGEAEGVSSTRIREAIAEQNWQEVQTLCTPSVAAWFVETTDNGGHSS</sequence>
<dbReference type="PANTHER" id="PTHR31285:SF0">
    <property type="entry name" value="NICOTINAMIDE MONONUCLEOTIDE ADENYLYLTRANSFERASE"/>
    <property type="match status" value="1"/>
</dbReference>